<protein>
    <submittedName>
        <fullName evidence="1">Uncharacterized protein</fullName>
    </submittedName>
</protein>
<comment type="caution">
    <text evidence="1">The sequence shown here is derived from an EMBL/GenBank/DDBJ whole genome shotgun (WGS) entry which is preliminary data.</text>
</comment>
<dbReference type="Proteomes" id="UP000321832">
    <property type="component" value="Unassembled WGS sequence"/>
</dbReference>
<gene>
    <name evidence="1" type="ORF">FSC37_19875</name>
</gene>
<keyword evidence="2" id="KW-1185">Reference proteome</keyword>
<evidence type="ECO:0000313" key="1">
    <source>
        <dbReference type="EMBL" id="TXC67157.1"/>
    </source>
</evidence>
<sequence>MGQAFAVSLDALQRRMAPGATVAARPEDIDAAVERLRHLAIQLQEIARMLGGEGSRCIETIDLRTALVGACAAWQPAARRRGVRLVAPPAQGEAFAVRAVAGVLD</sequence>
<proteinExistence type="predicted"/>
<evidence type="ECO:0000313" key="2">
    <source>
        <dbReference type="Proteomes" id="UP000321832"/>
    </source>
</evidence>
<dbReference type="AlphaFoldDB" id="A0A5C6U2P7"/>
<reference evidence="1 2" key="1">
    <citation type="submission" date="2019-08" db="EMBL/GenBank/DDBJ databases">
        <authorList>
            <person name="Khan S.A."/>
            <person name="Jeon C.O."/>
            <person name="Jeong S.E."/>
        </authorList>
    </citation>
    <scope>NUCLEOTIDE SEQUENCE [LARGE SCALE GENOMIC DNA]</scope>
    <source>
        <strain evidence="2">IMCC1728</strain>
    </source>
</reference>
<name>A0A5C6U2P7_9BURK</name>
<accession>A0A5C6U2P7</accession>
<dbReference type="EMBL" id="VOPW01000001">
    <property type="protein sequence ID" value="TXC67157.1"/>
    <property type="molecule type" value="Genomic_DNA"/>
</dbReference>
<organism evidence="1 2">
    <name type="scientific">Piscinibacter aquaticus</name>
    <dbReference type="NCBI Taxonomy" id="392597"/>
    <lineage>
        <taxon>Bacteria</taxon>
        <taxon>Pseudomonadati</taxon>
        <taxon>Pseudomonadota</taxon>
        <taxon>Betaproteobacteria</taxon>
        <taxon>Burkholderiales</taxon>
        <taxon>Sphaerotilaceae</taxon>
        <taxon>Piscinibacter</taxon>
    </lineage>
</organism>